<keyword evidence="2" id="KW-1185">Reference proteome</keyword>
<reference evidence="1 2" key="1">
    <citation type="submission" date="2020-03" db="EMBL/GenBank/DDBJ databases">
        <title>Leucobacter sp. nov., isolated from beetles.</title>
        <authorList>
            <person name="Hyun D.-W."/>
            <person name="Bae J.-W."/>
        </authorList>
    </citation>
    <scope>NUCLEOTIDE SEQUENCE [LARGE SCALE GENOMIC DNA]</scope>
    <source>
        <strain evidence="1 2">HDW9C</strain>
    </source>
</reference>
<dbReference type="AlphaFoldDB" id="A0A6G7XIL2"/>
<proteinExistence type="predicted"/>
<dbReference type="Proteomes" id="UP000502677">
    <property type="component" value="Chromosome"/>
</dbReference>
<dbReference type="EMBL" id="CP049863">
    <property type="protein sequence ID" value="QIK64352.1"/>
    <property type="molecule type" value="Genomic_DNA"/>
</dbReference>
<dbReference type="RefSeq" id="WP_166292685.1">
    <property type="nucleotide sequence ID" value="NZ_CP049863.1"/>
</dbReference>
<sequence>MTQTPHVPNRERPLVTDVELHQTLEFLLQCANQRQVWLIMFGEDKCVAGPLMPMSDYPVDPEELIEADDLGQVTFSHALLVRAGMICAMTGGRELVFVWERLGSRDLTPSDVAWARAVVRESESGEVPSIRAQFVLHDRGLRQLRPDDLV</sequence>
<organism evidence="1 2">
    <name type="scientific">Leucobacter viscericola</name>
    <dbReference type="NCBI Taxonomy" id="2714935"/>
    <lineage>
        <taxon>Bacteria</taxon>
        <taxon>Bacillati</taxon>
        <taxon>Actinomycetota</taxon>
        <taxon>Actinomycetes</taxon>
        <taxon>Micrococcales</taxon>
        <taxon>Microbacteriaceae</taxon>
        <taxon>Leucobacter</taxon>
    </lineage>
</organism>
<protein>
    <submittedName>
        <fullName evidence="1">Uncharacterized protein</fullName>
    </submittedName>
</protein>
<accession>A0A6G7XIL2</accession>
<evidence type="ECO:0000313" key="1">
    <source>
        <dbReference type="EMBL" id="QIK64352.1"/>
    </source>
</evidence>
<dbReference type="KEGG" id="lvi:G7068_14920"/>
<evidence type="ECO:0000313" key="2">
    <source>
        <dbReference type="Proteomes" id="UP000502677"/>
    </source>
</evidence>
<name>A0A6G7XIL2_9MICO</name>
<gene>
    <name evidence="1" type="ORF">G7068_14920</name>
</gene>